<dbReference type="OrthoDB" id="9802114at2"/>
<proteinExistence type="predicted"/>
<evidence type="ECO:0000313" key="5">
    <source>
        <dbReference type="Proteomes" id="UP000282076"/>
    </source>
</evidence>
<accession>A0A494Y5K2</accession>
<reference evidence="4 5" key="1">
    <citation type="submission" date="2018-10" db="EMBL/GenBank/DDBJ databases">
        <title>Cohnella sp. M2MS4P-1, whole genome shotgun sequence.</title>
        <authorList>
            <person name="Tuo L."/>
        </authorList>
    </citation>
    <scope>NUCLEOTIDE SEQUENCE [LARGE SCALE GENOMIC DNA]</scope>
    <source>
        <strain evidence="4 5">M2MS4P-1</strain>
    </source>
</reference>
<comment type="caution">
    <text evidence="4">The sequence shown here is derived from an EMBL/GenBank/DDBJ whole genome shotgun (WGS) entry which is preliminary data.</text>
</comment>
<dbReference type="InterPro" id="IPR051257">
    <property type="entry name" value="Diverse_CBS-Domain"/>
</dbReference>
<organism evidence="4 5">
    <name type="scientific">Cohnella endophytica</name>
    <dbReference type="NCBI Taxonomy" id="2419778"/>
    <lineage>
        <taxon>Bacteria</taxon>
        <taxon>Bacillati</taxon>
        <taxon>Bacillota</taxon>
        <taxon>Bacilli</taxon>
        <taxon>Bacillales</taxon>
        <taxon>Paenibacillaceae</taxon>
        <taxon>Cohnella</taxon>
    </lineage>
</organism>
<dbReference type="Gene3D" id="3.10.580.10">
    <property type="entry name" value="CBS-domain"/>
    <property type="match status" value="1"/>
</dbReference>
<dbReference type="PROSITE" id="PS51371">
    <property type="entry name" value="CBS"/>
    <property type="match status" value="2"/>
</dbReference>
<dbReference type="Proteomes" id="UP000282076">
    <property type="component" value="Unassembled WGS sequence"/>
</dbReference>
<dbReference type="SUPFAM" id="SSF54631">
    <property type="entry name" value="CBS-domain pair"/>
    <property type="match status" value="1"/>
</dbReference>
<gene>
    <name evidence="4" type="ORF">D7Z26_07310</name>
</gene>
<evidence type="ECO:0000259" key="3">
    <source>
        <dbReference type="PROSITE" id="PS51371"/>
    </source>
</evidence>
<dbReference type="CDD" id="cd04622">
    <property type="entry name" value="CBS_pair_HRP1_like"/>
    <property type="match status" value="1"/>
</dbReference>
<dbReference type="InterPro" id="IPR046342">
    <property type="entry name" value="CBS_dom_sf"/>
</dbReference>
<evidence type="ECO:0000313" key="4">
    <source>
        <dbReference type="EMBL" id="RKP55596.1"/>
    </source>
</evidence>
<evidence type="ECO:0000256" key="1">
    <source>
        <dbReference type="ARBA" id="ARBA00023122"/>
    </source>
</evidence>
<dbReference type="RefSeq" id="WP_120976488.1">
    <property type="nucleotide sequence ID" value="NZ_RBZM01000004.1"/>
</dbReference>
<evidence type="ECO:0000256" key="2">
    <source>
        <dbReference type="PROSITE-ProRule" id="PRU00703"/>
    </source>
</evidence>
<dbReference type="EMBL" id="RBZM01000004">
    <property type="protein sequence ID" value="RKP55596.1"/>
    <property type="molecule type" value="Genomic_DNA"/>
</dbReference>
<keyword evidence="1 2" id="KW-0129">CBS domain</keyword>
<protein>
    <submittedName>
        <fullName evidence="4">CBS domain-containing protein</fullName>
    </submittedName>
</protein>
<feature type="domain" description="CBS" evidence="3">
    <location>
        <begin position="8"/>
        <end position="64"/>
    </location>
</feature>
<dbReference type="PANTHER" id="PTHR43080">
    <property type="entry name" value="CBS DOMAIN-CONTAINING PROTEIN CBSX3, MITOCHONDRIAL"/>
    <property type="match status" value="1"/>
</dbReference>
<sequence length="141" mass="15486">MTMVSEVMTKNVKFCKPHDSVTTAAKIMREINCGSVPVCEGNKVIGMITDRDIVINCVADGKDCNSVHCHDCMTTNVITCSPEMDVHECARLMAEHQIRRIPVVRNGEMIGICAIGDLARINIYANEAGEALSQISEQHTH</sequence>
<feature type="domain" description="CBS" evidence="3">
    <location>
        <begin position="73"/>
        <end position="128"/>
    </location>
</feature>
<dbReference type="AlphaFoldDB" id="A0A494Y5K2"/>
<dbReference type="PANTHER" id="PTHR43080:SF2">
    <property type="entry name" value="CBS DOMAIN-CONTAINING PROTEIN"/>
    <property type="match status" value="1"/>
</dbReference>
<dbReference type="InterPro" id="IPR000644">
    <property type="entry name" value="CBS_dom"/>
</dbReference>
<name>A0A494Y5K2_9BACL</name>
<dbReference type="Pfam" id="PF00571">
    <property type="entry name" value="CBS"/>
    <property type="match status" value="2"/>
</dbReference>
<keyword evidence="5" id="KW-1185">Reference proteome</keyword>
<dbReference type="SMART" id="SM00116">
    <property type="entry name" value="CBS"/>
    <property type="match status" value="2"/>
</dbReference>